<reference evidence="1 2" key="1">
    <citation type="submission" date="2020-11" db="EMBL/GenBank/DDBJ databases">
        <title>Sequencing the genomes of 1000 actinobacteria strains.</title>
        <authorList>
            <person name="Klenk H.-P."/>
        </authorList>
    </citation>
    <scope>NUCLEOTIDE SEQUENCE [LARGE SCALE GENOMIC DNA]</scope>
    <source>
        <strain evidence="1 2">DSM 101692</strain>
    </source>
</reference>
<evidence type="ECO:0000313" key="2">
    <source>
        <dbReference type="Proteomes" id="UP000614915"/>
    </source>
</evidence>
<dbReference type="RefSeq" id="WP_196925875.1">
    <property type="nucleotide sequence ID" value="NZ_JADOTX010000001.1"/>
</dbReference>
<name>A0ABS0JCD3_9ACTN</name>
<keyword evidence="2" id="KW-1185">Reference proteome</keyword>
<accession>A0ABS0JCD3</accession>
<dbReference type="Proteomes" id="UP000614915">
    <property type="component" value="Unassembled WGS sequence"/>
</dbReference>
<organism evidence="1 2">
    <name type="scientific">Micromonospora ureilytica</name>
    <dbReference type="NCBI Taxonomy" id="709868"/>
    <lineage>
        <taxon>Bacteria</taxon>
        <taxon>Bacillati</taxon>
        <taxon>Actinomycetota</taxon>
        <taxon>Actinomycetes</taxon>
        <taxon>Micromonosporales</taxon>
        <taxon>Micromonosporaceae</taxon>
        <taxon>Micromonospora</taxon>
    </lineage>
</organism>
<gene>
    <name evidence="1" type="ORF">IW248_001009</name>
</gene>
<comment type="caution">
    <text evidence="1">The sequence shown here is derived from an EMBL/GenBank/DDBJ whole genome shotgun (WGS) entry which is preliminary data.</text>
</comment>
<protein>
    <submittedName>
        <fullName evidence="1">Uncharacterized protein</fullName>
    </submittedName>
</protein>
<proteinExistence type="predicted"/>
<evidence type="ECO:0000313" key="1">
    <source>
        <dbReference type="EMBL" id="MBG6064722.1"/>
    </source>
</evidence>
<sequence>MDEVRPPRDRLAVVDKAARLAAVSPNATRLLPSSAGDRHTPFQILAQAVHHWESPFGQPEFKVVLLCDRDDEAAL</sequence>
<dbReference type="EMBL" id="JADOTX010000001">
    <property type="protein sequence ID" value="MBG6064722.1"/>
    <property type="molecule type" value="Genomic_DNA"/>
</dbReference>